<dbReference type="GO" id="GO:0047134">
    <property type="term" value="F:protein-disulfide reductase [NAD(P)H] activity"/>
    <property type="evidence" value="ECO:0007669"/>
    <property type="project" value="TreeGrafter"/>
</dbReference>
<accession>A0A8S5RSR4</accession>
<evidence type="ECO:0000256" key="4">
    <source>
        <dbReference type="ARBA" id="ARBA00022723"/>
    </source>
</evidence>
<evidence type="ECO:0000259" key="12">
    <source>
        <dbReference type="PROSITE" id="PS51674"/>
    </source>
</evidence>
<evidence type="ECO:0000256" key="8">
    <source>
        <dbReference type="ARBA" id="ARBA00023125"/>
    </source>
</evidence>
<evidence type="ECO:0000256" key="9">
    <source>
        <dbReference type="ARBA" id="ARBA00023157"/>
    </source>
</evidence>
<evidence type="ECO:0000256" key="11">
    <source>
        <dbReference type="SAM" id="Phobius"/>
    </source>
</evidence>
<keyword evidence="10" id="KW-0804">Transcription</keyword>
<protein>
    <submittedName>
        <fullName evidence="13">Transcription factor</fullName>
    </submittedName>
</protein>
<evidence type="ECO:0000256" key="3">
    <source>
        <dbReference type="ARBA" id="ARBA00022485"/>
    </source>
</evidence>
<comment type="similarity">
    <text evidence="2">Belongs to the WhiB family.</text>
</comment>
<dbReference type="InterPro" id="IPR034768">
    <property type="entry name" value="4FE4S_WBL"/>
</dbReference>
<sequence>MMLSHAARRARFVIALLLFACAFIFANQLADDQNAAGSHSIIWAVASFMSTIQGALMLRVDWLESSLRAEALAMLEPVDDPAAAARVSLTKNDAKRRPEVIPASDWLDEAACGVFELDTNLFFERQSGRVRAAVQQICRECPVRKQCLEHALTYEVRSPRPPQYGIFGGLTPTERRELWQERRDIMKDLEERTRELAEKVEKIKRSQGK</sequence>
<comment type="cofactor">
    <cofactor evidence="1">
        <name>[4Fe-4S] cluster</name>
        <dbReference type="ChEBI" id="CHEBI:49883"/>
    </cofactor>
</comment>
<reference evidence="13" key="1">
    <citation type="journal article" date="2021" name="Proc. Natl. Acad. Sci. U.S.A.">
        <title>A Catalog of Tens of Thousands of Viruses from Human Metagenomes Reveals Hidden Associations with Chronic Diseases.</title>
        <authorList>
            <person name="Tisza M.J."/>
            <person name="Buck C.B."/>
        </authorList>
    </citation>
    <scope>NUCLEOTIDE SEQUENCE</scope>
    <source>
        <strain evidence="13">Ct3Mm15</strain>
    </source>
</reference>
<keyword evidence="4" id="KW-0479">Metal-binding</keyword>
<evidence type="ECO:0000256" key="6">
    <source>
        <dbReference type="ARBA" id="ARBA00023014"/>
    </source>
</evidence>
<keyword evidence="7" id="KW-0805">Transcription regulation</keyword>
<keyword evidence="6" id="KW-0411">Iron-sulfur</keyword>
<evidence type="ECO:0000256" key="5">
    <source>
        <dbReference type="ARBA" id="ARBA00023004"/>
    </source>
</evidence>
<dbReference type="GO" id="GO:0003677">
    <property type="term" value="F:DNA binding"/>
    <property type="evidence" value="ECO:0007669"/>
    <property type="project" value="UniProtKB-KW"/>
</dbReference>
<dbReference type="Pfam" id="PF02467">
    <property type="entry name" value="Whib"/>
    <property type="match status" value="1"/>
</dbReference>
<evidence type="ECO:0000256" key="1">
    <source>
        <dbReference type="ARBA" id="ARBA00001966"/>
    </source>
</evidence>
<name>A0A8S5RSR4_9CAUD</name>
<evidence type="ECO:0000313" key="13">
    <source>
        <dbReference type="EMBL" id="DAE92527.1"/>
    </source>
</evidence>
<keyword evidence="11" id="KW-0472">Membrane</keyword>
<dbReference type="GO" id="GO:0045892">
    <property type="term" value="P:negative regulation of DNA-templated transcription"/>
    <property type="evidence" value="ECO:0007669"/>
    <property type="project" value="TreeGrafter"/>
</dbReference>
<evidence type="ECO:0000256" key="7">
    <source>
        <dbReference type="ARBA" id="ARBA00023015"/>
    </source>
</evidence>
<dbReference type="EMBL" id="BK057802">
    <property type="protein sequence ID" value="DAE92527.1"/>
    <property type="molecule type" value="Genomic_DNA"/>
</dbReference>
<keyword evidence="3" id="KW-0004">4Fe-4S</keyword>
<keyword evidence="5" id="KW-0408">Iron</keyword>
<dbReference type="GO" id="GO:0046872">
    <property type="term" value="F:metal ion binding"/>
    <property type="evidence" value="ECO:0007669"/>
    <property type="project" value="UniProtKB-KW"/>
</dbReference>
<dbReference type="InterPro" id="IPR003482">
    <property type="entry name" value="Whib"/>
</dbReference>
<feature type="domain" description="4Fe-4S Wbl-type" evidence="12">
    <location>
        <begin position="111"/>
        <end position="177"/>
    </location>
</feature>
<proteinExistence type="inferred from homology"/>
<evidence type="ECO:0000256" key="2">
    <source>
        <dbReference type="ARBA" id="ARBA00006597"/>
    </source>
</evidence>
<dbReference type="PROSITE" id="PS51674">
    <property type="entry name" value="4FE4S_WBL"/>
    <property type="match status" value="1"/>
</dbReference>
<dbReference type="PANTHER" id="PTHR38839">
    <property type="entry name" value="TRANSCRIPTIONAL REGULATOR WHID-RELATED"/>
    <property type="match status" value="1"/>
</dbReference>
<dbReference type="GO" id="GO:0051539">
    <property type="term" value="F:4 iron, 4 sulfur cluster binding"/>
    <property type="evidence" value="ECO:0007669"/>
    <property type="project" value="UniProtKB-KW"/>
</dbReference>
<keyword evidence="8" id="KW-0238">DNA-binding</keyword>
<feature type="transmembrane region" description="Helical" evidence="11">
    <location>
        <begin position="40"/>
        <end position="58"/>
    </location>
</feature>
<evidence type="ECO:0000256" key="10">
    <source>
        <dbReference type="ARBA" id="ARBA00023163"/>
    </source>
</evidence>
<keyword evidence="11" id="KW-1133">Transmembrane helix</keyword>
<keyword evidence="9" id="KW-1015">Disulfide bond</keyword>
<organism evidence="13">
    <name type="scientific">Siphoviridae sp. ct3Mm15</name>
    <dbReference type="NCBI Taxonomy" id="2827558"/>
    <lineage>
        <taxon>Viruses</taxon>
        <taxon>Duplodnaviria</taxon>
        <taxon>Heunggongvirae</taxon>
        <taxon>Uroviricota</taxon>
        <taxon>Caudoviricetes</taxon>
    </lineage>
</organism>
<keyword evidence="11" id="KW-0812">Transmembrane</keyword>